<gene>
    <name evidence="3" type="ORF">DRI96_05955</name>
</gene>
<dbReference type="InterPro" id="IPR021744">
    <property type="entry name" value="CbiG_N"/>
</dbReference>
<dbReference type="Pfam" id="PF01890">
    <property type="entry name" value="CbiG_C"/>
    <property type="match status" value="1"/>
</dbReference>
<dbReference type="InterPro" id="IPR038029">
    <property type="entry name" value="GbiG_N_sf"/>
</dbReference>
<feature type="domain" description="CobE/GbiG C-terminal" evidence="1">
    <location>
        <begin position="125"/>
        <end position="243"/>
    </location>
</feature>
<dbReference type="PANTHER" id="PTHR37477:SF1">
    <property type="entry name" value="COBALT-PRECORRIN-5A HYDROLASE"/>
    <property type="match status" value="1"/>
</dbReference>
<organism evidence="3 4">
    <name type="scientific">Aerophobetes bacterium</name>
    <dbReference type="NCBI Taxonomy" id="2030807"/>
    <lineage>
        <taxon>Bacteria</taxon>
        <taxon>Candidatus Aerophobota</taxon>
    </lineage>
</organism>
<dbReference type="Gene3D" id="3.30.420.180">
    <property type="entry name" value="CobE/GbiG C-terminal domain"/>
    <property type="match status" value="1"/>
</dbReference>
<reference evidence="3 4" key="1">
    <citation type="submission" date="2018-06" db="EMBL/GenBank/DDBJ databases">
        <title>Extensive metabolic versatility and redundancy in microbially diverse, dynamic hydrothermal sediments.</title>
        <authorList>
            <person name="Dombrowski N."/>
            <person name="Teske A."/>
            <person name="Baker B.J."/>
        </authorList>
    </citation>
    <scope>NUCLEOTIDE SEQUENCE [LARGE SCALE GENOMIC DNA]</scope>
    <source>
        <strain evidence="3">B19_G9</strain>
    </source>
</reference>
<dbReference type="EMBL" id="QMQB01000230">
    <property type="protein sequence ID" value="RLE11587.1"/>
    <property type="molecule type" value="Genomic_DNA"/>
</dbReference>
<dbReference type="Proteomes" id="UP000267654">
    <property type="component" value="Unassembled WGS sequence"/>
</dbReference>
<comment type="caution">
    <text evidence="3">The sequence shown here is derived from an EMBL/GenBank/DDBJ whole genome shotgun (WGS) entry which is preliminary data.</text>
</comment>
<dbReference type="Pfam" id="PF11760">
    <property type="entry name" value="CbiG_N"/>
    <property type="match status" value="1"/>
</dbReference>
<evidence type="ECO:0000313" key="3">
    <source>
        <dbReference type="EMBL" id="RLE11587.1"/>
    </source>
</evidence>
<dbReference type="InterPro" id="IPR002750">
    <property type="entry name" value="CobE/GbiG_C"/>
</dbReference>
<dbReference type="PANTHER" id="PTHR37477">
    <property type="entry name" value="COBALT-PRECORRIN-5A HYDROLASE"/>
    <property type="match status" value="1"/>
</dbReference>
<evidence type="ECO:0000259" key="2">
    <source>
        <dbReference type="Pfam" id="PF11760"/>
    </source>
</evidence>
<accession>A0A662DAQ5</accession>
<dbReference type="AlphaFoldDB" id="A0A662DAQ5"/>
<name>A0A662DAQ5_UNCAE</name>
<dbReference type="InterPro" id="IPR036518">
    <property type="entry name" value="CobE/GbiG_C_sf"/>
</dbReference>
<sequence>MKIAIIAINKEGKKTAQILNRNFIDSEVYTPTNKISLKNLVGEIFNKFDGIIFIMALGIVVRVIAPYLKDKYCDPAIVVVDRAKRFAISVLSGHEGGANKLTFIVARILDAIPIITTASDTMKKIIVGIGCKRGVSEDTVKKAILSSLEEKGISLKEVRLVATIDIKRSEKGLIDACSGLDLPLVFIDRERIKNFCGSIRRSEVVERNLGLKGVCEPCALLAGRKAKLILKKKIYPGVTVAIAREDCI</sequence>
<feature type="domain" description="Cobalamin synthesis G N-terminal" evidence="2">
    <location>
        <begin position="40"/>
        <end position="120"/>
    </location>
</feature>
<protein>
    <submittedName>
        <fullName evidence="3">Cobalamin biosynthesis protein CbiG</fullName>
    </submittedName>
</protein>
<dbReference type="GO" id="GO:0009236">
    <property type="term" value="P:cobalamin biosynthetic process"/>
    <property type="evidence" value="ECO:0007669"/>
    <property type="project" value="InterPro"/>
</dbReference>
<dbReference type="Gene3D" id="3.40.50.11220">
    <property type="match status" value="1"/>
</dbReference>
<dbReference type="SUPFAM" id="SSF159664">
    <property type="entry name" value="CobE/GbiG C-terminal domain-like"/>
    <property type="match status" value="1"/>
</dbReference>
<dbReference type="SUPFAM" id="SSF159672">
    <property type="entry name" value="CbiG N-terminal domain-like"/>
    <property type="match status" value="1"/>
</dbReference>
<evidence type="ECO:0000259" key="1">
    <source>
        <dbReference type="Pfam" id="PF01890"/>
    </source>
</evidence>
<dbReference type="InterPro" id="IPR052553">
    <property type="entry name" value="CbiG_hydrolase"/>
</dbReference>
<proteinExistence type="predicted"/>
<evidence type="ECO:0000313" key="4">
    <source>
        <dbReference type="Proteomes" id="UP000267654"/>
    </source>
</evidence>